<name>A0A812L816_9DINO</name>
<feature type="region of interest" description="Disordered" evidence="1">
    <location>
        <begin position="217"/>
        <end position="259"/>
    </location>
</feature>
<feature type="compositionally biased region" description="Basic residues" evidence="1">
    <location>
        <begin position="247"/>
        <end position="256"/>
    </location>
</feature>
<keyword evidence="3" id="KW-1185">Reference proteome</keyword>
<sequence>MAWKQYDGHGNQRWGRSNWYDDRQWNNWEQAPQTPQREANRRSEDMPSPQGGHQQDLDFPRTFKQSKGYHDSNEVFGLKFPDRIFGSAWASQHGLAGRDIRTLGLHELAYRGWDNFHLRALANGRFTSLIFARSVKEATFFTALQSKIREQKIDLDQIAHEFCKQNNKLDTQSSNDNIRKKKQMDHFVDMLMGTIKSFQLQEAEAAQSRIEALEQQLADERKKRKSDDAQADTRSVPGSSQDLPPAKQHKAAKAKARGFDKQLPVAEPTDFLTAATTFDTEPVARTLASNSPNAITPTAVDKWVKSLPISKDTRSRLERAFKGIQKAVKELPKPDANQLPDKAAAYGLPISLASKAKTTELVKIICSAIALAE</sequence>
<feature type="compositionally biased region" description="Polar residues" evidence="1">
    <location>
        <begin position="232"/>
        <end position="242"/>
    </location>
</feature>
<feature type="compositionally biased region" description="Polar residues" evidence="1">
    <location>
        <begin position="25"/>
        <end position="37"/>
    </location>
</feature>
<dbReference type="AlphaFoldDB" id="A0A812L816"/>
<reference evidence="2" key="1">
    <citation type="submission" date="2021-02" db="EMBL/GenBank/DDBJ databases">
        <authorList>
            <person name="Dougan E. K."/>
            <person name="Rhodes N."/>
            <person name="Thang M."/>
            <person name="Chan C."/>
        </authorList>
    </citation>
    <scope>NUCLEOTIDE SEQUENCE</scope>
</reference>
<accession>A0A812L816</accession>
<dbReference type="Proteomes" id="UP000604046">
    <property type="component" value="Unassembled WGS sequence"/>
</dbReference>
<comment type="caution">
    <text evidence="2">The sequence shown here is derived from an EMBL/GenBank/DDBJ whole genome shotgun (WGS) entry which is preliminary data.</text>
</comment>
<proteinExistence type="predicted"/>
<organism evidence="2 3">
    <name type="scientific">Symbiodinium natans</name>
    <dbReference type="NCBI Taxonomy" id="878477"/>
    <lineage>
        <taxon>Eukaryota</taxon>
        <taxon>Sar</taxon>
        <taxon>Alveolata</taxon>
        <taxon>Dinophyceae</taxon>
        <taxon>Suessiales</taxon>
        <taxon>Symbiodiniaceae</taxon>
        <taxon>Symbiodinium</taxon>
    </lineage>
</organism>
<protein>
    <submittedName>
        <fullName evidence="2">Uncharacterized protein</fullName>
    </submittedName>
</protein>
<feature type="compositionally biased region" description="Basic and acidic residues" evidence="1">
    <location>
        <begin position="218"/>
        <end position="228"/>
    </location>
</feature>
<dbReference type="EMBL" id="CAJNDS010000847">
    <property type="protein sequence ID" value="CAE7237424.1"/>
    <property type="molecule type" value="Genomic_DNA"/>
</dbReference>
<gene>
    <name evidence="2" type="ORF">SNAT2548_LOCUS10327</name>
</gene>
<feature type="region of interest" description="Disordered" evidence="1">
    <location>
        <begin position="25"/>
        <end position="59"/>
    </location>
</feature>
<evidence type="ECO:0000256" key="1">
    <source>
        <dbReference type="SAM" id="MobiDB-lite"/>
    </source>
</evidence>
<evidence type="ECO:0000313" key="2">
    <source>
        <dbReference type="EMBL" id="CAE7237424.1"/>
    </source>
</evidence>
<evidence type="ECO:0000313" key="3">
    <source>
        <dbReference type="Proteomes" id="UP000604046"/>
    </source>
</evidence>